<accession>A0A3F3PI22</accession>
<dbReference type="RefSeq" id="XP_026619612.1">
    <property type="nucleotide sequence ID" value="XM_026768444.1"/>
</dbReference>
<sequence>MGWRRWSIGVSSTQRYLENGSRSDQWAQWRPLGNSWATVVRQSTMTTDSSLCRSTFHCLEHRCPVPDRCRLG</sequence>
<dbReference type="AlphaFoldDB" id="A0A3F3PI22"/>
<evidence type="ECO:0000313" key="2">
    <source>
        <dbReference type="Proteomes" id="UP000253729"/>
    </source>
</evidence>
<organism evidence="1 2">
    <name type="scientific">Aspergillus welwitschiae</name>
    <dbReference type="NCBI Taxonomy" id="1341132"/>
    <lineage>
        <taxon>Eukaryota</taxon>
        <taxon>Fungi</taxon>
        <taxon>Dikarya</taxon>
        <taxon>Ascomycota</taxon>
        <taxon>Pezizomycotina</taxon>
        <taxon>Eurotiomycetes</taxon>
        <taxon>Eurotiomycetidae</taxon>
        <taxon>Eurotiales</taxon>
        <taxon>Aspergillaceae</taxon>
        <taxon>Aspergillus</taxon>
        <taxon>Aspergillus subgen. Circumdati</taxon>
    </lineage>
</organism>
<reference evidence="1 2" key="1">
    <citation type="submission" date="2018-07" db="EMBL/GenBank/DDBJ databases">
        <title>The genomes of Aspergillus section Nigri reveals drivers in fungal speciation.</title>
        <authorList>
            <consortium name="DOE Joint Genome Institute"/>
            <person name="Vesth T.C."/>
            <person name="Nybo J."/>
            <person name="Theobald S."/>
            <person name="Brandl J."/>
            <person name="Frisvad J.C."/>
            <person name="Nielsen K.F."/>
            <person name="Lyhne E.K."/>
            <person name="Kogle M.E."/>
            <person name="Kuo A."/>
            <person name="Riley R."/>
            <person name="Clum A."/>
            <person name="Nolan M."/>
            <person name="Lipzen A."/>
            <person name="Salamov A."/>
            <person name="Henrissat B."/>
            <person name="Wiebenga A."/>
            <person name="De vries R.P."/>
            <person name="Grigoriev I.V."/>
            <person name="Mortensen U.H."/>
            <person name="Andersen M.R."/>
            <person name="Baker S.E."/>
        </authorList>
    </citation>
    <scope>NUCLEOTIDE SEQUENCE [LARGE SCALE GENOMIC DNA]</scope>
    <source>
        <strain evidence="1 2">CBS 139.54b</strain>
    </source>
</reference>
<protein>
    <submittedName>
        <fullName evidence="1">Uncharacterized protein</fullName>
    </submittedName>
</protein>
<evidence type="ECO:0000313" key="1">
    <source>
        <dbReference type="EMBL" id="RDH26590.1"/>
    </source>
</evidence>
<dbReference type="GeneID" id="38136800"/>
<dbReference type="Proteomes" id="UP000253729">
    <property type="component" value="Unassembled WGS sequence"/>
</dbReference>
<keyword evidence="2" id="KW-1185">Reference proteome</keyword>
<gene>
    <name evidence="1" type="ORF">BDQ94DRAFT_155308</name>
</gene>
<name>A0A3F3PI22_9EURO</name>
<dbReference type="EMBL" id="KZ852132">
    <property type="protein sequence ID" value="RDH26590.1"/>
    <property type="molecule type" value="Genomic_DNA"/>
</dbReference>
<proteinExistence type="predicted"/>